<keyword evidence="1" id="KW-0732">Signal</keyword>
<comment type="caution">
    <text evidence="3">The sequence shown here is derived from an EMBL/GenBank/DDBJ whole genome shotgun (WGS) entry which is preliminary data.</text>
</comment>
<organism evidence="3 4">
    <name type="scientific">Nocardia beijingensis</name>
    <dbReference type="NCBI Taxonomy" id="95162"/>
    <lineage>
        <taxon>Bacteria</taxon>
        <taxon>Bacillati</taxon>
        <taxon>Actinomycetota</taxon>
        <taxon>Actinomycetes</taxon>
        <taxon>Mycobacteriales</taxon>
        <taxon>Nocardiaceae</taxon>
        <taxon>Nocardia</taxon>
    </lineage>
</organism>
<evidence type="ECO:0000313" key="3">
    <source>
        <dbReference type="EMBL" id="MFI2324488.1"/>
    </source>
</evidence>
<sequence length="180" mass="19053">MRRLLFLFVSALTLAGLFIAPAPASAAPGCASGWGSIPKVSRARTLAPLTGVRAGRHDCFDRLVLDIAGPVTGYHVGYVERVVMDGSGAPVPLRGDAFLSIAVYAPAHDDGFNPTYTPANRVELADVRDYRTFRQVAWAGSFEGQTTLGVGTRARLPFQVSTLDGPGGGSRVVIDVAHSW</sequence>
<dbReference type="Pfam" id="PF24837">
    <property type="entry name" value="AMIN-like"/>
    <property type="match status" value="1"/>
</dbReference>
<protein>
    <recommendedName>
        <fullName evidence="2">AMIN-like domain-containing protein</fullName>
    </recommendedName>
</protein>
<name>A0ABW7WS02_9NOCA</name>
<gene>
    <name evidence="3" type="ORF">ACH47G_28725</name>
</gene>
<feature type="chain" id="PRO_5046088416" description="AMIN-like domain-containing protein" evidence="1">
    <location>
        <begin position="27"/>
        <end position="180"/>
    </location>
</feature>
<dbReference type="EMBL" id="JBIRXV010000008">
    <property type="protein sequence ID" value="MFI2324488.1"/>
    <property type="molecule type" value="Genomic_DNA"/>
</dbReference>
<evidence type="ECO:0000256" key="1">
    <source>
        <dbReference type="SAM" id="SignalP"/>
    </source>
</evidence>
<keyword evidence="4" id="KW-1185">Reference proteome</keyword>
<dbReference type="Proteomes" id="UP001611450">
    <property type="component" value="Unassembled WGS sequence"/>
</dbReference>
<dbReference type="RefSeq" id="WP_396946579.1">
    <property type="nucleotide sequence ID" value="NZ_JBIRXV010000008.1"/>
</dbReference>
<proteinExistence type="predicted"/>
<accession>A0ABW7WS02</accession>
<feature type="signal peptide" evidence="1">
    <location>
        <begin position="1"/>
        <end position="26"/>
    </location>
</feature>
<reference evidence="3 4" key="1">
    <citation type="submission" date="2024-10" db="EMBL/GenBank/DDBJ databases">
        <title>The Natural Products Discovery Center: Release of the First 8490 Sequenced Strains for Exploring Actinobacteria Biosynthetic Diversity.</title>
        <authorList>
            <person name="Kalkreuter E."/>
            <person name="Kautsar S.A."/>
            <person name="Yang D."/>
            <person name="Bader C.D."/>
            <person name="Teijaro C.N."/>
            <person name="Fluegel L."/>
            <person name="Davis C.M."/>
            <person name="Simpson J.R."/>
            <person name="Lauterbach L."/>
            <person name="Steele A.D."/>
            <person name="Gui C."/>
            <person name="Meng S."/>
            <person name="Li G."/>
            <person name="Viehrig K."/>
            <person name="Ye F."/>
            <person name="Su P."/>
            <person name="Kiefer A.F."/>
            <person name="Nichols A."/>
            <person name="Cepeda A.J."/>
            <person name="Yan W."/>
            <person name="Fan B."/>
            <person name="Jiang Y."/>
            <person name="Adhikari A."/>
            <person name="Zheng C.-J."/>
            <person name="Schuster L."/>
            <person name="Cowan T.M."/>
            <person name="Smanski M.J."/>
            <person name="Chevrette M.G."/>
            <person name="De Carvalho L.P.S."/>
            <person name="Shen B."/>
        </authorList>
    </citation>
    <scope>NUCLEOTIDE SEQUENCE [LARGE SCALE GENOMIC DNA]</scope>
    <source>
        <strain evidence="3 4">NPDC019626</strain>
    </source>
</reference>
<evidence type="ECO:0000259" key="2">
    <source>
        <dbReference type="Pfam" id="PF24837"/>
    </source>
</evidence>
<dbReference type="InterPro" id="IPR056303">
    <property type="entry name" value="AMIN-like"/>
</dbReference>
<feature type="domain" description="AMIN-like" evidence="2">
    <location>
        <begin position="48"/>
        <end position="178"/>
    </location>
</feature>
<evidence type="ECO:0000313" key="4">
    <source>
        <dbReference type="Proteomes" id="UP001611450"/>
    </source>
</evidence>